<dbReference type="GO" id="GO:0008270">
    <property type="term" value="F:zinc ion binding"/>
    <property type="evidence" value="ECO:0007669"/>
    <property type="project" value="InterPro"/>
</dbReference>
<feature type="domain" description="Xylanolytic transcriptional activator regulatory" evidence="4">
    <location>
        <begin position="279"/>
        <end position="370"/>
    </location>
</feature>
<dbReference type="GO" id="GO:0005634">
    <property type="term" value="C:nucleus"/>
    <property type="evidence" value="ECO:0007669"/>
    <property type="project" value="UniProtKB-SubCell"/>
</dbReference>
<dbReference type="GO" id="GO:0003677">
    <property type="term" value="F:DNA binding"/>
    <property type="evidence" value="ECO:0007669"/>
    <property type="project" value="InterPro"/>
</dbReference>
<protein>
    <recommendedName>
        <fullName evidence="4">Xylanolytic transcriptional activator regulatory domain-containing protein</fullName>
    </recommendedName>
</protein>
<feature type="compositionally biased region" description="Polar residues" evidence="3">
    <location>
        <begin position="639"/>
        <end position="652"/>
    </location>
</feature>
<name>A0A4S4LD18_9AGAM</name>
<evidence type="ECO:0000256" key="1">
    <source>
        <dbReference type="ARBA" id="ARBA00004123"/>
    </source>
</evidence>
<accession>A0A4S4LD18</accession>
<evidence type="ECO:0000313" key="5">
    <source>
        <dbReference type="EMBL" id="THH09507.1"/>
    </source>
</evidence>
<comment type="caution">
    <text evidence="5">The sequence shown here is derived from an EMBL/GenBank/DDBJ whole genome shotgun (WGS) entry which is preliminary data.</text>
</comment>
<dbReference type="InterPro" id="IPR050613">
    <property type="entry name" value="Sec_Metabolite_Reg"/>
</dbReference>
<evidence type="ECO:0000259" key="4">
    <source>
        <dbReference type="SMART" id="SM00906"/>
    </source>
</evidence>
<dbReference type="Proteomes" id="UP000308199">
    <property type="component" value="Unassembled WGS sequence"/>
</dbReference>
<organism evidence="5 6">
    <name type="scientific">Phellinidium pouzarii</name>
    <dbReference type="NCBI Taxonomy" id="167371"/>
    <lineage>
        <taxon>Eukaryota</taxon>
        <taxon>Fungi</taxon>
        <taxon>Dikarya</taxon>
        <taxon>Basidiomycota</taxon>
        <taxon>Agaricomycotina</taxon>
        <taxon>Agaricomycetes</taxon>
        <taxon>Hymenochaetales</taxon>
        <taxon>Hymenochaetaceae</taxon>
        <taxon>Phellinidium</taxon>
    </lineage>
</organism>
<dbReference type="CDD" id="cd12148">
    <property type="entry name" value="fungal_TF_MHR"/>
    <property type="match status" value="1"/>
</dbReference>
<dbReference type="PANTHER" id="PTHR31001:SF56">
    <property type="entry name" value="ZN(2)-C6 FUNGAL-TYPE DOMAIN-CONTAINING PROTEIN"/>
    <property type="match status" value="1"/>
</dbReference>
<dbReference type="SMART" id="SM00906">
    <property type="entry name" value="Fungal_trans"/>
    <property type="match status" value="1"/>
</dbReference>
<comment type="subcellular location">
    <subcellularLocation>
        <location evidence="1">Nucleus</location>
    </subcellularLocation>
</comment>
<feature type="compositionally biased region" description="Low complexity" evidence="3">
    <location>
        <begin position="629"/>
        <end position="638"/>
    </location>
</feature>
<dbReference type="EMBL" id="SGPK01000061">
    <property type="protein sequence ID" value="THH09507.1"/>
    <property type="molecule type" value="Genomic_DNA"/>
</dbReference>
<dbReference type="AlphaFoldDB" id="A0A4S4LD18"/>
<dbReference type="OrthoDB" id="424974at2759"/>
<dbReference type="GO" id="GO:0006351">
    <property type="term" value="P:DNA-templated transcription"/>
    <property type="evidence" value="ECO:0007669"/>
    <property type="project" value="InterPro"/>
</dbReference>
<gene>
    <name evidence="5" type="ORF">EW145_g1977</name>
</gene>
<sequence>MSKRIRQLEDALHIAQASLAPTTHPLLSEELLMIKFGVEATIEKEPEYYPKDDDENDLTSDLSYALGTLAISEQGEARFMGRVASEALLIDVGHRIVKEVKPKGGVYNLPEQLTTADEAFPFAPAKLPKEELLKIVNAHMPSYARATALAEAYLGNIAWFCRIVQRTQIMEELLPTVYKPFHARTNPGKADSVDTEGGFQANDCTHRLALLLAVLACGAAGDLTLTLDNDEAELYVHLARAVLNLHPVFVGASLETVQTVLMLSAFQFHACRSASFESGWKLMTFGFTLATSIGLRKIFIDNDELKKSDVSAVDRDPARWEMEPKIIQRRRFLFWEIFTIDKWESLESGRPATFNLQEVDCEFPADTEATTTEDGTIIPSFWRWKHQFTKEILAMVAEHLCLAQPIKYSKILELDSKVRNFETHPTMFWSSLDSDDDMNTGLRRYMWGLFKEIALLFLHRNFFARAMLESPKKPLASPFAVSLLSAYASAITSLKAMRGYFEKHTQLLLRQWIIWTHALASGVIIGSFAVTRPSSAAASGALKELELTVKLFENATEHQVAKSGLPILTRLLEKARFVNRFNALPRYDPSSPGFLYTPSDDDPDAKEELKILCGTARFVDFSIKKSSSRLRSSPLPSLEHSNATPDSSTRSHSPLVPHAGRTSLFPDLPPSATVQLQPKNNVLGTSFEQVQSVEIGPQRGIGLNSAFLAGGNSTGPVSNYLVPDASIHLGAAASGRCSIPDDQGRGVRYDHVPGECTGIIPSSDAHSGSQVQEISLMDGLSAFPSGTASWSDSLSSDPATHLEDEMDIYSNLDYFMNNSGASYDPSIADAWRSIIEDAQLMDLGLDNIFQ</sequence>
<dbReference type="PANTHER" id="PTHR31001">
    <property type="entry name" value="UNCHARACTERIZED TRANSCRIPTIONAL REGULATORY PROTEIN"/>
    <property type="match status" value="1"/>
</dbReference>
<dbReference type="InterPro" id="IPR007219">
    <property type="entry name" value="XnlR_reg_dom"/>
</dbReference>
<dbReference type="Pfam" id="PF04082">
    <property type="entry name" value="Fungal_trans"/>
    <property type="match status" value="1"/>
</dbReference>
<evidence type="ECO:0000313" key="6">
    <source>
        <dbReference type="Proteomes" id="UP000308199"/>
    </source>
</evidence>
<keyword evidence="2" id="KW-0539">Nucleus</keyword>
<evidence type="ECO:0000256" key="2">
    <source>
        <dbReference type="ARBA" id="ARBA00023242"/>
    </source>
</evidence>
<reference evidence="5 6" key="1">
    <citation type="submission" date="2019-02" db="EMBL/GenBank/DDBJ databases">
        <title>Genome sequencing of the rare red list fungi Phellinidium pouzarii.</title>
        <authorList>
            <person name="Buettner E."/>
            <person name="Kellner H."/>
        </authorList>
    </citation>
    <scope>NUCLEOTIDE SEQUENCE [LARGE SCALE GENOMIC DNA]</scope>
    <source>
        <strain evidence="5 6">DSM 108285</strain>
    </source>
</reference>
<keyword evidence="6" id="KW-1185">Reference proteome</keyword>
<evidence type="ECO:0000256" key="3">
    <source>
        <dbReference type="SAM" id="MobiDB-lite"/>
    </source>
</evidence>
<feature type="region of interest" description="Disordered" evidence="3">
    <location>
        <begin position="629"/>
        <end position="672"/>
    </location>
</feature>
<proteinExistence type="predicted"/>